<evidence type="ECO:0000313" key="4">
    <source>
        <dbReference type="Proteomes" id="UP000015354"/>
    </source>
</evidence>
<evidence type="ECO:0000313" key="2">
    <source>
        <dbReference type="EMBL" id="EPY33160.1"/>
    </source>
</evidence>
<sequence>MSNESGTKIVFLDCDGVVSPFSDGSLFSKVHMARLKRILTSTGAKLVLSSSWRTTDFGRKEVTSQLVQNGMPTFIGCTPELSGQSRACEILAWLKANKETYHICNFVALDDINLAASAPDRAFFARHAVVTNSFTGLTESDTDKAIALLDNSNNLPQS</sequence>
<reference evidence="2" key="2">
    <citation type="submission" date="2013-03" db="EMBL/GenBank/DDBJ databases">
        <authorList>
            <person name="Motta M.C.M."/>
            <person name="Martins A.C.A."/>
            <person name="Preta C.M.C.C."/>
            <person name="Silva R."/>
            <person name="de Souza S.S."/>
            <person name="Klein C.C."/>
            <person name="de Almeida L.G.P."/>
            <person name="Cunha O.L."/>
            <person name="Colabardini A.C."/>
            <person name="Lima B.A."/>
            <person name="Machado C.R."/>
            <person name="Soares C.M.A."/>
            <person name="de Menezes C.B.A."/>
            <person name="Bartolomeu D.C."/>
            <person name="Grisard E.C."/>
            <person name="Fantinatti-Garboggini F."/>
            <person name="Rodrigues-Luiz G.F."/>
            <person name="Wagner G."/>
            <person name="Goldman G.H."/>
            <person name="Fietto J.L.R."/>
            <person name="Ciapina L.P."/>
            <person name="Brocchi M."/>
            <person name="Elias M.C."/>
            <person name="Goldman M.H.S."/>
            <person name="Sagot M.-F."/>
            <person name="Pereira M."/>
            <person name="Stoco P.H."/>
            <person name="Teixeira S.M.R."/>
            <person name="de Mendonca-Neto R.P."/>
            <person name="Maciel T.E.F."/>
            <person name="Mendes T.A.O."/>
            <person name="Urmenyi T.P."/>
            <person name="Teixeira M.M.G."/>
            <person name="de Camargo E.F.P."/>
            <person name="de Sousa W."/>
            <person name="Schenkman S."/>
            <person name="de Vasconcelos A.T.R."/>
        </authorList>
    </citation>
    <scope>NUCLEOTIDE SEQUENCE</scope>
</reference>
<gene>
    <name evidence="3" type="ORF">STCU_00975</name>
    <name evidence="2" type="ORF">STCU_02458</name>
    <name evidence="1" type="ORF">STCU_06872</name>
</gene>
<comment type="caution">
    <text evidence="2">The sequence shown here is derived from an EMBL/GenBank/DDBJ whole genome shotgun (WGS) entry which is preliminary data.</text>
</comment>
<dbReference type="OrthoDB" id="410307at2759"/>
<evidence type="ECO:0000313" key="1">
    <source>
        <dbReference type="EMBL" id="EPY25042.1"/>
    </source>
</evidence>
<proteinExistence type="predicted"/>
<organism evidence="2 4">
    <name type="scientific">Strigomonas culicis</name>
    <dbReference type="NCBI Taxonomy" id="28005"/>
    <lineage>
        <taxon>Eukaryota</taxon>
        <taxon>Discoba</taxon>
        <taxon>Euglenozoa</taxon>
        <taxon>Kinetoplastea</taxon>
        <taxon>Metakinetoplastina</taxon>
        <taxon>Trypanosomatida</taxon>
        <taxon>Trypanosomatidae</taxon>
        <taxon>Strigomonadinae</taxon>
        <taxon>Strigomonas</taxon>
    </lineage>
</organism>
<dbReference type="EMBL" id="ATMH01006872">
    <property type="protein sequence ID" value="EPY25042.1"/>
    <property type="molecule type" value="Genomic_DNA"/>
</dbReference>
<dbReference type="AlphaFoldDB" id="S9WB16"/>
<dbReference type="EMBL" id="ATMH01000975">
    <property type="protein sequence ID" value="EPY35699.1"/>
    <property type="molecule type" value="Genomic_DNA"/>
</dbReference>
<dbReference type="Proteomes" id="UP000015354">
    <property type="component" value="Unassembled WGS sequence"/>
</dbReference>
<keyword evidence="4" id="KW-1185">Reference proteome</keyword>
<name>S9WB16_9TRYP</name>
<reference evidence="2 4" key="1">
    <citation type="journal article" date="2013" name="PLoS ONE">
        <title>Predicting the Proteins of Angomonas deanei, Strigomonas culicis and Their Respective Endosymbionts Reveals New Aspects of the Trypanosomatidae Family.</title>
        <authorList>
            <person name="Motta M.C."/>
            <person name="Martins A.C."/>
            <person name="de Souza S.S."/>
            <person name="Catta-Preta C.M."/>
            <person name="Silva R."/>
            <person name="Klein C.C."/>
            <person name="de Almeida L.G."/>
            <person name="de Lima Cunha O."/>
            <person name="Ciapina L.P."/>
            <person name="Brocchi M."/>
            <person name="Colabardini A.C."/>
            <person name="de Araujo Lima B."/>
            <person name="Machado C.R."/>
            <person name="de Almeida Soares C.M."/>
            <person name="Probst C.M."/>
            <person name="de Menezes C.B."/>
            <person name="Thompson C.E."/>
            <person name="Bartholomeu D.C."/>
            <person name="Gradia D.F."/>
            <person name="Pavoni D.P."/>
            <person name="Grisard E.C."/>
            <person name="Fantinatti-Garboggini F."/>
            <person name="Marchini F.K."/>
            <person name="Rodrigues-Luiz G.F."/>
            <person name="Wagner G."/>
            <person name="Goldman G.H."/>
            <person name="Fietto J.L."/>
            <person name="Elias M.C."/>
            <person name="Goldman M.H."/>
            <person name="Sagot M.F."/>
            <person name="Pereira M."/>
            <person name="Stoco P.H."/>
            <person name="de Mendonca-Neto R.P."/>
            <person name="Teixeira S.M."/>
            <person name="Maciel T.E."/>
            <person name="de Oliveira Mendes T.A."/>
            <person name="Urmenyi T.P."/>
            <person name="de Souza W."/>
            <person name="Schenkman S."/>
            <person name="de Vasconcelos A.T."/>
        </authorList>
    </citation>
    <scope>NUCLEOTIDE SEQUENCE [LARGE SCALE GENOMIC DNA]</scope>
</reference>
<dbReference type="Pfam" id="PF18143">
    <property type="entry name" value="HAD_SAK_2"/>
    <property type="match status" value="1"/>
</dbReference>
<evidence type="ECO:0000313" key="3">
    <source>
        <dbReference type="EMBL" id="EPY35699.1"/>
    </source>
</evidence>
<dbReference type="EMBL" id="ATMH01002458">
    <property type="protein sequence ID" value="EPY33160.1"/>
    <property type="molecule type" value="Genomic_DNA"/>
</dbReference>
<protein>
    <submittedName>
        <fullName evidence="2">Uncharacterized protein</fullName>
    </submittedName>
</protein>
<accession>S9WB16</accession>